<reference evidence="2" key="1">
    <citation type="submission" date="2015-07" db="EMBL/GenBank/DDBJ databases">
        <title>Complete Genome of Thermincola ferriacetica strain Z-0001T.</title>
        <authorList>
            <person name="Lusk B."/>
            <person name="Badalamenti J.P."/>
            <person name="Parameswaran P."/>
            <person name="Bond D.R."/>
            <person name="Torres C.I."/>
        </authorList>
    </citation>
    <scope>NUCLEOTIDE SEQUENCE [LARGE SCALE GENOMIC DNA]</scope>
    <source>
        <strain evidence="2">Z-0001</strain>
    </source>
</reference>
<sequence>MHSCPRCNGKTREKPRVRFAQCAKELRYLDPVLLDKYFLWEETFDINFDVDSRSPLALILTGQPELRDRLKLRALRAIDQRINVRFHLNGLSDAVTREQYTIDATTVARVLLNGSNIYSDKEGCSSPFLLPMAVETKHF</sequence>
<gene>
    <name evidence="1" type="ORF">Tfer_3282</name>
</gene>
<dbReference type="EMBL" id="LGTE01000048">
    <property type="protein sequence ID" value="KNZ68187.1"/>
    <property type="molecule type" value="Genomic_DNA"/>
</dbReference>
<comment type="caution">
    <text evidence="1">The sequence shown here is derived from an EMBL/GenBank/DDBJ whole genome shotgun (WGS) entry which is preliminary data.</text>
</comment>
<dbReference type="Proteomes" id="UP000037175">
    <property type="component" value="Unassembled WGS sequence"/>
</dbReference>
<accession>A0A0L6VXX8</accession>
<dbReference type="PATRIC" id="fig|281456.6.peg.3461"/>
<evidence type="ECO:0000313" key="2">
    <source>
        <dbReference type="Proteomes" id="UP000037175"/>
    </source>
</evidence>
<dbReference type="AlphaFoldDB" id="A0A0L6VXX8"/>
<evidence type="ECO:0000313" key="1">
    <source>
        <dbReference type="EMBL" id="KNZ68187.1"/>
    </source>
</evidence>
<keyword evidence="2" id="KW-1185">Reference proteome</keyword>
<protein>
    <submittedName>
        <fullName evidence="1">ATPase AAA</fullName>
    </submittedName>
</protein>
<name>A0A0L6VXX8_9FIRM</name>
<proteinExistence type="predicted"/>
<organism evidence="1 2">
    <name type="scientific">Thermincola ferriacetica</name>
    <dbReference type="NCBI Taxonomy" id="281456"/>
    <lineage>
        <taxon>Bacteria</taxon>
        <taxon>Bacillati</taxon>
        <taxon>Bacillota</taxon>
        <taxon>Clostridia</taxon>
        <taxon>Eubacteriales</taxon>
        <taxon>Thermincolaceae</taxon>
        <taxon>Thermincola</taxon>
    </lineage>
</organism>